<dbReference type="GO" id="GO:0042632">
    <property type="term" value="P:cholesterol homeostasis"/>
    <property type="evidence" value="ECO:0007669"/>
    <property type="project" value="TreeGrafter"/>
</dbReference>
<evidence type="ECO:0000313" key="18">
    <source>
        <dbReference type="Proteomes" id="UP001153269"/>
    </source>
</evidence>
<dbReference type="GO" id="GO:0042953">
    <property type="term" value="P:lipoprotein transport"/>
    <property type="evidence" value="ECO:0007669"/>
    <property type="project" value="TreeGrafter"/>
</dbReference>
<dbReference type="InterPro" id="IPR052418">
    <property type="entry name" value="Apolipoprotein_B"/>
</dbReference>
<evidence type="ECO:0000256" key="1">
    <source>
        <dbReference type="ARBA" id="ARBA00004496"/>
    </source>
</evidence>
<dbReference type="GO" id="GO:0008201">
    <property type="term" value="F:heparin binding"/>
    <property type="evidence" value="ECO:0007669"/>
    <property type="project" value="UniProtKB-KW"/>
</dbReference>
<dbReference type="GO" id="GO:0030301">
    <property type="term" value="P:cholesterol transport"/>
    <property type="evidence" value="ECO:0007669"/>
    <property type="project" value="TreeGrafter"/>
</dbReference>
<protein>
    <submittedName>
        <fullName evidence="17">Uncharacterized protein</fullName>
    </submittedName>
</protein>
<evidence type="ECO:0000256" key="11">
    <source>
        <dbReference type="ARBA" id="ARBA00022710"/>
    </source>
</evidence>
<name>A0A9N7UTX3_PLEPL</name>
<evidence type="ECO:0000256" key="3">
    <source>
        <dbReference type="ARBA" id="ARBA00004613"/>
    </source>
</evidence>
<evidence type="ECO:0000256" key="8">
    <source>
        <dbReference type="ARBA" id="ARBA00022548"/>
    </source>
</evidence>
<dbReference type="GO" id="GO:0034359">
    <property type="term" value="C:mature chylomicron"/>
    <property type="evidence" value="ECO:0007669"/>
    <property type="project" value="TreeGrafter"/>
</dbReference>
<keyword evidence="9" id="KW-0358">Heparin-binding</keyword>
<keyword evidence="11" id="KW-0427">LDL</keyword>
<evidence type="ECO:0000256" key="13">
    <source>
        <dbReference type="ARBA" id="ARBA00023098"/>
    </source>
</evidence>
<dbReference type="GO" id="GO:0120020">
    <property type="term" value="F:cholesterol transfer activity"/>
    <property type="evidence" value="ECO:0007669"/>
    <property type="project" value="TreeGrafter"/>
</dbReference>
<keyword evidence="18" id="KW-1185">Reference proteome</keyword>
<evidence type="ECO:0000256" key="10">
    <source>
        <dbReference type="ARBA" id="ARBA00022677"/>
    </source>
</evidence>
<keyword evidence="12" id="KW-0445">Lipid transport</keyword>
<dbReference type="GO" id="GO:0005737">
    <property type="term" value="C:cytoplasm"/>
    <property type="evidence" value="ECO:0007669"/>
    <property type="project" value="UniProtKB-SubCell"/>
</dbReference>
<keyword evidence="7" id="KW-0964">Secreted</keyword>
<keyword evidence="5" id="KW-0963">Cytoplasm</keyword>
<dbReference type="GO" id="GO:0050750">
    <property type="term" value="F:low-density lipoprotein particle receptor binding"/>
    <property type="evidence" value="ECO:0007669"/>
    <property type="project" value="TreeGrafter"/>
</dbReference>
<proteinExistence type="predicted"/>
<dbReference type="PANTHER" id="PTHR13769">
    <property type="entry name" value="APOLIPOPROTEIN B"/>
    <property type="match status" value="1"/>
</dbReference>
<sequence>MEIWLWHAPSLYVREVTIEIHSICCLRAPQECREEGRQKVHSVKRCISEGNEEAMLQVQLLSPHSTADATVTAHMKHDASKFEVEFKSDVNTQTTMLPSADMLEKYANQLLDAHVGEADMKVRHIFQKFGEAANNYMDKYGADLPYIQNVRVPDMPEISLPETLFLNTEAKASYYFTMSTSPSLSSPSRRKDHRGA</sequence>
<evidence type="ECO:0000256" key="15">
    <source>
        <dbReference type="ARBA" id="ARBA00023221"/>
    </source>
</evidence>
<reference evidence="17" key="1">
    <citation type="submission" date="2020-03" db="EMBL/GenBank/DDBJ databases">
        <authorList>
            <person name="Weist P."/>
        </authorList>
    </citation>
    <scope>NUCLEOTIDE SEQUENCE</scope>
</reference>
<accession>A0A9N7UTX3</accession>
<dbReference type="GO" id="GO:0008203">
    <property type="term" value="P:cholesterol metabolic process"/>
    <property type="evidence" value="ECO:0007669"/>
    <property type="project" value="UniProtKB-KW"/>
</dbReference>
<comment type="caution">
    <text evidence="17">The sequence shown here is derived from an EMBL/GenBank/DDBJ whole genome shotgun (WGS) entry which is preliminary data.</text>
</comment>
<dbReference type="AlphaFoldDB" id="A0A9N7UTX3"/>
<keyword evidence="15" id="KW-0753">Steroid metabolism</keyword>
<keyword evidence="8" id="KW-0153">Cholesterol metabolism</keyword>
<evidence type="ECO:0000256" key="16">
    <source>
        <dbReference type="ARBA" id="ARBA00023313"/>
    </source>
</evidence>
<organism evidence="17 18">
    <name type="scientific">Pleuronectes platessa</name>
    <name type="common">European plaice</name>
    <dbReference type="NCBI Taxonomy" id="8262"/>
    <lineage>
        <taxon>Eukaryota</taxon>
        <taxon>Metazoa</taxon>
        <taxon>Chordata</taxon>
        <taxon>Craniata</taxon>
        <taxon>Vertebrata</taxon>
        <taxon>Euteleostomi</taxon>
        <taxon>Actinopterygii</taxon>
        <taxon>Neopterygii</taxon>
        <taxon>Teleostei</taxon>
        <taxon>Neoteleostei</taxon>
        <taxon>Acanthomorphata</taxon>
        <taxon>Carangaria</taxon>
        <taxon>Pleuronectiformes</taxon>
        <taxon>Pleuronectoidei</taxon>
        <taxon>Pleuronectidae</taxon>
        <taxon>Pleuronectes</taxon>
    </lineage>
</organism>
<gene>
    <name evidence="17" type="ORF">PLEPLA_LOCUS24611</name>
</gene>
<keyword evidence="10" id="KW-0551">Lipid droplet</keyword>
<keyword evidence="4" id="KW-0813">Transport</keyword>
<evidence type="ECO:0000256" key="7">
    <source>
        <dbReference type="ARBA" id="ARBA00022525"/>
    </source>
</evidence>
<dbReference type="GO" id="GO:0006642">
    <property type="term" value="P:triglyceride mobilization"/>
    <property type="evidence" value="ECO:0007669"/>
    <property type="project" value="TreeGrafter"/>
</dbReference>
<comment type="subcellular location">
    <subcellularLocation>
        <location evidence="1">Cytoplasm</location>
    </subcellularLocation>
    <subcellularLocation>
        <location evidence="2">Lipid droplet</location>
    </subcellularLocation>
    <subcellularLocation>
        <location evidence="3">Secreted</location>
    </subcellularLocation>
</comment>
<evidence type="ECO:0000256" key="2">
    <source>
        <dbReference type="ARBA" id="ARBA00004502"/>
    </source>
</evidence>
<dbReference type="EMBL" id="CADEAL010001906">
    <property type="protein sequence ID" value="CAB1436578.1"/>
    <property type="molecule type" value="Genomic_DNA"/>
</dbReference>
<evidence type="ECO:0000256" key="5">
    <source>
        <dbReference type="ARBA" id="ARBA00022490"/>
    </source>
</evidence>
<dbReference type="GO" id="GO:0034362">
    <property type="term" value="C:low-density lipoprotein particle"/>
    <property type="evidence" value="ECO:0007669"/>
    <property type="project" value="UniProtKB-KW"/>
</dbReference>
<keyword evidence="6" id="KW-0162">Chylomicron</keyword>
<evidence type="ECO:0000256" key="9">
    <source>
        <dbReference type="ARBA" id="ARBA00022674"/>
    </source>
</evidence>
<dbReference type="Proteomes" id="UP001153269">
    <property type="component" value="Unassembled WGS sequence"/>
</dbReference>
<evidence type="ECO:0000256" key="6">
    <source>
        <dbReference type="ARBA" id="ARBA00022513"/>
    </source>
</evidence>
<evidence type="ECO:0000256" key="14">
    <source>
        <dbReference type="ARBA" id="ARBA00023166"/>
    </source>
</evidence>
<evidence type="ECO:0000313" key="17">
    <source>
        <dbReference type="EMBL" id="CAB1436578.1"/>
    </source>
</evidence>
<keyword evidence="16" id="KW-0850">VLDL</keyword>
<dbReference type="GO" id="GO:0005811">
    <property type="term" value="C:lipid droplet"/>
    <property type="evidence" value="ECO:0007669"/>
    <property type="project" value="UniProtKB-SubCell"/>
</dbReference>
<keyword evidence="13" id="KW-0443">Lipid metabolism</keyword>
<evidence type="ECO:0000256" key="4">
    <source>
        <dbReference type="ARBA" id="ARBA00022448"/>
    </source>
</evidence>
<evidence type="ECO:0000256" key="12">
    <source>
        <dbReference type="ARBA" id="ARBA00023055"/>
    </source>
</evidence>
<keyword evidence="14" id="KW-1207">Sterol metabolism</keyword>
<dbReference type="PANTHER" id="PTHR13769:SF1">
    <property type="entry name" value="APOLIPOPROTEIN B-100"/>
    <property type="match status" value="1"/>
</dbReference>
<dbReference type="GO" id="GO:0034361">
    <property type="term" value="C:very-low-density lipoprotein particle"/>
    <property type="evidence" value="ECO:0007669"/>
    <property type="project" value="UniProtKB-KW"/>
</dbReference>